<reference evidence="14" key="2">
    <citation type="submission" date="2025-08" db="UniProtKB">
        <authorList>
            <consortium name="Ensembl"/>
        </authorList>
    </citation>
    <scope>IDENTIFICATION</scope>
</reference>
<dbReference type="GO" id="GO:0000836">
    <property type="term" value="C:Hrd1p ubiquitin ligase complex"/>
    <property type="evidence" value="ECO:0007669"/>
    <property type="project" value="Ensembl"/>
</dbReference>
<dbReference type="GeneTree" id="ENSGT00530000063603"/>
<dbReference type="PANTHER" id="PTHR15414">
    <property type="entry name" value="OS-9-RELATED"/>
    <property type="match status" value="1"/>
</dbReference>
<accession>A0A670K001</accession>
<feature type="domain" description="MRH" evidence="13">
    <location>
        <begin position="145"/>
        <end position="264"/>
    </location>
</feature>
<dbReference type="AlphaFoldDB" id="A0A670K001"/>
<feature type="compositionally biased region" description="Acidic residues" evidence="12">
    <location>
        <begin position="450"/>
        <end position="460"/>
    </location>
</feature>
<dbReference type="SUPFAM" id="SSF50911">
    <property type="entry name" value="Mannose 6-phosphate receptor domain"/>
    <property type="match status" value="1"/>
</dbReference>
<feature type="compositionally biased region" description="Basic and acidic residues" evidence="12">
    <location>
        <begin position="418"/>
        <end position="428"/>
    </location>
</feature>
<comment type="subunit">
    <text evidence="9">Component of the HRD1 complex, which comprises at least SYNV1/HRD1, DERL1/2, FAM8A1, HERPUD1/HERP, OS9, SEL1L and UBE2J1. FAM8A1 is stabilized by interaction with SYNV1, which prevents its proteasomal degradation. OS9 and UBE2J1 recruitment to the complex may be mediated by SEL1L. Through this complex, may interact with ERLEC1 and HSPA5. Interacts (via C-terminus) with CPNE6 (via second C2 domain); this interaction occurs in a calcium-dependent manner in vitro. Interacts with CREB3.</text>
</comment>
<dbReference type="GO" id="GO:0030246">
    <property type="term" value="F:carbohydrate binding"/>
    <property type="evidence" value="ECO:0007669"/>
    <property type="project" value="UniProtKB-UniRule"/>
</dbReference>
<dbReference type="GO" id="GO:0005788">
    <property type="term" value="C:endoplasmic reticulum lumen"/>
    <property type="evidence" value="ECO:0007669"/>
    <property type="project" value="UniProtKB-SubCell"/>
</dbReference>
<dbReference type="GO" id="GO:0006621">
    <property type="term" value="P:protein retention in ER lumen"/>
    <property type="evidence" value="ECO:0007669"/>
    <property type="project" value="Ensembl"/>
</dbReference>
<keyword evidence="4 10" id="KW-0430">Lectin</keyword>
<evidence type="ECO:0000256" key="3">
    <source>
        <dbReference type="ARBA" id="ARBA00022729"/>
    </source>
</evidence>
<dbReference type="PROSITE" id="PS51914">
    <property type="entry name" value="MRH"/>
    <property type="match status" value="1"/>
</dbReference>
<dbReference type="Pfam" id="PF07915">
    <property type="entry name" value="PRKCSH"/>
    <property type="match status" value="1"/>
</dbReference>
<dbReference type="GeneID" id="114592947"/>
<keyword evidence="7" id="KW-0325">Glycoprotein</keyword>
<evidence type="ECO:0000256" key="6">
    <source>
        <dbReference type="ARBA" id="ARBA00023157"/>
    </source>
</evidence>
<dbReference type="GO" id="GO:0030968">
    <property type="term" value="P:endoplasmic reticulum unfolded protein response"/>
    <property type="evidence" value="ECO:0007669"/>
    <property type="project" value="UniProtKB-UniRule"/>
</dbReference>
<dbReference type="GO" id="GO:0030970">
    <property type="term" value="P:retrograde protein transport, ER to cytosol"/>
    <property type="evidence" value="ECO:0007669"/>
    <property type="project" value="TreeGrafter"/>
</dbReference>
<dbReference type="OrthoDB" id="448954at2759"/>
<keyword evidence="6" id="KW-1015">Disulfide bond</keyword>
<dbReference type="FunFam" id="2.70.130.10:FF:000002">
    <property type="entry name" value="protein OS-9 isoform X1"/>
    <property type="match status" value="1"/>
</dbReference>
<dbReference type="CTD" id="10956"/>
<dbReference type="Ensembl" id="ENSPMRT00000032740.1">
    <property type="protein sequence ID" value="ENSPMRP00000030868.1"/>
    <property type="gene ID" value="ENSPMRG00000019992.1"/>
</dbReference>
<reference evidence="14" key="3">
    <citation type="submission" date="2025-09" db="UniProtKB">
        <authorList>
            <consortium name="Ensembl"/>
        </authorList>
    </citation>
    <scope>IDENTIFICATION</scope>
</reference>
<protein>
    <recommendedName>
        <fullName evidence="10">Endoplasmic reticulum lectin</fullName>
    </recommendedName>
    <alternativeName>
        <fullName evidence="10">Protein OS-9</fullName>
    </alternativeName>
</protein>
<feature type="region of interest" description="Disordered" evidence="12">
    <location>
        <begin position="318"/>
        <end position="357"/>
    </location>
</feature>
<name>A0A670K001_PODMU</name>
<evidence type="ECO:0000256" key="5">
    <source>
        <dbReference type="ARBA" id="ARBA00022824"/>
    </source>
</evidence>
<dbReference type="OMA" id="WLKRLYV"/>
<feature type="region of interest" description="Disordered" evidence="12">
    <location>
        <begin position="418"/>
        <end position="470"/>
    </location>
</feature>
<keyword evidence="5 10" id="KW-0256">Endoplasmic reticulum</keyword>
<feature type="compositionally biased region" description="Pro residues" evidence="12">
    <location>
        <begin position="338"/>
        <end position="348"/>
    </location>
</feature>
<evidence type="ECO:0000256" key="11">
    <source>
        <dbReference type="SAM" id="Coils"/>
    </source>
</evidence>
<reference evidence="14 15" key="1">
    <citation type="journal article" date="2019" name="Proc. Natl. Acad. Sci. U.S.A.">
        <title>Regulatory changes in pterin and carotenoid genes underlie balanced color polymorphisms in the wall lizard.</title>
        <authorList>
            <person name="Andrade P."/>
            <person name="Pinho C."/>
            <person name="Perez I de Lanuza G."/>
            <person name="Afonso S."/>
            <person name="Brejcha J."/>
            <person name="Rubin C.J."/>
            <person name="Wallerman O."/>
            <person name="Pereira P."/>
            <person name="Sabatino S.J."/>
            <person name="Bellati A."/>
            <person name="Pellitteri-Rosa D."/>
            <person name="Bosakova Z."/>
            <person name="Bunikis I."/>
            <person name="Carretero M.A."/>
            <person name="Feiner N."/>
            <person name="Marsik P."/>
            <person name="Pauperio F."/>
            <person name="Salvi D."/>
            <person name="Soler L."/>
            <person name="While G.M."/>
            <person name="Uller T."/>
            <person name="Font E."/>
            <person name="Andersson L."/>
            <person name="Carneiro M."/>
        </authorList>
    </citation>
    <scope>NUCLEOTIDE SEQUENCE</scope>
</reference>
<evidence type="ECO:0000256" key="7">
    <source>
        <dbReference type="ARBA" id="ARBA00023180"/>
    </source>
</evidence>
<dbReference type="GO" id="GO:0006511">
    <property type="term" value="P:ubiquitin-dependent protein catabolic process"/>
    <property type="evidence" value="ECO:0007669"/>
    <property type="project" value="Ensembl"/>
</dbReference>
<organism evidence="14 15">
    <name type="scientific">Podarcis muralis</name>
    <name type="common">Wall lizard</name>
    <name type="synonym">Lacerta muralis</name>
    <dbReference type="NCBI Taxonomy" id="64176"/>
    <lineage>
        <taxon>Eukaryota</taxon>
        <taxon>Metazoa</taxon>
        <taxon>Chordata</taxon>
        <taxon>Craniata</taxon>
        <taxon>Vertebrata</taxon>
        <taxon>Euteleostomi</taxon>
        <taxon>Lepidosauria</taxon>
        <taxon>Squamata</taxon>
        <taxon>Bifurcata</taxon>
        <taxon>Unidentata</taxon>
        <taxon>Episquamata</taxon>
        <taxon>Laterata</taxon>
        <taxon>Lacertibaenia</taxon>
        <taxon>Lacertidae</taxon>
        <taxon>Podarcis</taxon>
    </lineage>
</organism>
<evidence type="ECO:0000313" key="15">
    <source>
        <dbReference type="Proteomes" id="UP000472272"/>
    </source>
</evidence>
<feature type="compositionally biased region" description="Basic and acidic residues" evidence="12">
    <location>
        <begin position="530"/>
        <end position="548"/>
    </location>
</feature>
<dbReference type="Proteomes" id="UP000472272">
    <property type="component" value="Chromosome 2"/>
</dbReference>
<evidence type="ECO:0000256" key="8">
    <source>
        <dbReference type="ARBA" id="ARBA00053710"/>
    </source>
</evidence>
<dbReference type="InterPro" id="IPR045149">
    <property type="entry name" value="OS-9-like"/>
</dbReference>
<evidence type="ECO:0000313" key="14">
    <source>
        <dbReference type="Ensembl" id="ENSPMRP00000030868.1"/>
    </source>
</evidence>
<evidence type="ECO:0000259" key="13">
    <source>
        <dbReference type="PROSITE" id="PS51914"/>
    </source>
</evidence>
<dbReference type="InterPro" id="IPR009011">
    <property type="entry name" value="Man6P_isomerase_rcpt-bd_dom_sf"/>
</dbReference>
<dbReference type="GO" id="GO:0016567">
    <property type="term" value="P:protein ubiquitination"/>
    <property type="evidence" value="ECO:0007669"/>
    <property type="project" value="Ensembl"/>
</dbReference>
<comment type="subcellular location">
    <subcellularLocation>
        <location evidence="1 10">Endoplasmic reticulum lumen</location>
    </subcellularLocation>
</comment>
<comment type="function">
    <text evidence="10">Lectin involved in the quality control of the secretory pathway. As a member of the endoplasmic reticulum-associated degradation lumenal (ERAD-L) surveillance system, targets misfolded endoplasmic reticulum lumenal glycoproteins for degradation.</text>
</comment>
<feature type="compositionally biased region" description="Acidic residues" evidence="12">
    <location>
        <begin position="551"/>
        <end position="567"/>
    </location>
</feature>
<comment type="similarity">
    <text evidence="2 10">Belongs to the OS-9 family.</text>
</comment>
<comment type="function">
    <text evidence="8">Lectin component of the HRD1 complex, which functions in endoplasmic reticulum (ER) quality control and ER-associated degradation (ERAD). Specifically recognizes and binds improperly folded glycoproteins as well as hyperglycosylated proteins, retain them in the ER, and transfers them to the ubiquitination machinery and promote their degradation. Possible targets include TRPV4 as well as hyperglycosylated HSP90B1.</text>
</comment>
<dbReference type="RefSeq" id="XP_028577173.1">
    <property type="nucleotide sequence ID" value="XM_028721340.1"/>
</dbReference>
<keyword evidence="11" id="KW-0175">Coiled coil</keyword>
<dbReference type="Gene3D" id="2.70.130.10">
    <property type="entry name" value="Mannose-6-phosphate receptor binding domain"/>
    <property type="match status" value="1"/>
</dbReference>
<feature type="coiled-coil region" evidence="11">
    <location>
        <begin position="290"/>
        <end position="317"/>
    </location>
</feature>
<evidence type="ECO:0000256" key="12">
    <source>
        <dbReference type="SAM" id="MobiDB-lite"/>
    </source>
</evidence>
<dbReference type="GO" id="GO:0140032">
    <property type="term" value="F:glycosylation-dependent protein binding"/>
    <property type="evidence" value="ECO:0007669"/>
    <property type="project" value="Ensembl"/>
</dbReference>
<dbReference type="GO" id="GO:1904153">
    <property type="term" value="P:negative regulation of retrograde protein transport, ER to cytosol"/>
    <property type="evidence" value="ECO:0007669"/>
    <property type="project" value="Ensembl"/>
</dbReference>
<keyword evidence="3" id="KW-0732">Signal</keyword>
<feature type="region of interest" description="Disordered" evidence="12">
    <location>
        <begin position="527"/>
        <end position="582"/>
    </location>
</feature>
<gene>
    <name evidence="14" type="primary">OS9</name>
</gene>
<evidence type="ECO:0000256" key="10">
    <source>
        <dbReference type="RuleBase" id="RU369099"/>
    </source>
</evidence>
<sequence>MVIGPAPSRKGRAEVASAAAASKAGGSRARKMAPARRLSGSWVPRLLLLLLLLAGALALGRSEALGALNLHELSELKYGIEIGAEPVMAGQSKSSDVVSISSKYKQMYECRLPAAAVKIHQEKEEHSRSYSGLGISELLKPMEVAPCLSKTKDWWTYEFCYGKHIQQYHMEESEIKGDILYLGYYQSAFDWDNETAKASKQHKLKRYHSQTYVNGSKCNLNGKPREAEVRFLCEEGSGDYIARVDEPQSCSYVLTIHTTRICHHPFLRPPSTATPQTIRCHPALSPAEYVEYVKAQVSDTKRKVEEISEELKTLDTRLWNERDPNSAVQDSDGNVTPEPVPTASPPESDPGDDSDFWERALRGDEKTAQMPDQTKEEEPIMKTADSHLADFKRKIHFKVIKNPGDLVQFIRDLKENARKDKEMVREPEEASQETPPKSEPSLGTEHSEEGAQEDEKDEEDLLGKFEKELEDILLPKSEMAKLKEEVKSEMEKEFGHIIDEVEDELESEGLKGEFDRKQASKSLASTLNKLIDKLDPGKDLNKGDKEQEPQPGEEEEVAADGEDTAEEDVAKPATDGDPDGRVKVRVTKVKPGSAQQKLLRVQEMSRDNPQLRHIESVVKDLLEKEGLKAEGKIEIKIVTTGGLGDDDDTHWLSEEDTKNLKDIFFNILIQGTEEAHKEQRRQRQLEDNYRFVWGRRQDELPAAGSADSDELDF</sequence>
<dbReference type="PANTHER" id="PTHR15414:SF5">
    <property type="entry name" value="PROTEIN OS-9"/>
    <property type="match status" value="1"/>
</dbReference>
<dbReference type="InterPro" id="IPR012913">
    <property type="entry name" value="OS9-like_dom"/>
</dbReference>
<evidence type="ECO:0000256" key="4">
    <source>
        <dbReference type="ARBA" id="ARBA00022734"/>
    </source>
</evidence>
<dbReference type="InterPro" id="IPR044865">
    <property type="entry name" value="MRH_dom"/>
</dbReference>
<evidence type="ECO:0000256" key="9">
    <source>
        <dbReference type="ARBA" id="ARBA00066177"/>
    </source>
</evidence>
<dbReference type="KEGG" id="pmua:114592947"/>
<evidence type="ECO:0000256" key="2">
    <source>
        <dbReference type="ARBA" id="ARBA00009918"/>
    </source>
</evidence>
<evidence type="ECO:0000256" key="1">
    <source>
        <dbReference type="ARBA" id="ARBA00004319"/>
    </source>
</evidence>
<proteinExistence type="inferred from homology"/>
<keyword evidence="15" id="KW-1185">Reference proteome</keyword>